<keyword evidence="4" id="KW-0051">Antiviral defense</keyword>
<evidence type="ECO:0000313" key="7">
    <source>
        <dbReference type="EMBL" id="UYM15658.1"/>
    </source>
</evidence>
<evidence type="ECO:0000313" key="8">
    <source>
        <dbReference type="Proteomes" id="UP001163255"/>
    </source>
</evidence>
<organism evidence="7 8">
    <name type="scientific">Endozoicomonas euniceicola</name>
    <dbReference type="NCBI Taxonomy" id="1234143"/>
    <lineage>
        <taxon>Bacteria</taxon>
        <taxon>Pseudomonadati</taxon>
        <taxon>Pseudomonadota</taxon>
        <taxon>Gammaproteobacteria</taxon>
        <taxon>Oceanospirillales</taxon>
        <taxon>Endozoicomonadaceae</taxon>
        <taxon>Endozoicomonas</taxon>
    </lineage>
</organism>
<dbReference type="EMBL" id="CP103300">
    <property type="protein sequence ID" value="UYM15658.1"/>
    <property type="molecule type" value="Genomic_DNA"/>
</dbReference>
<evidence type="ECO:0000256" key="6">
    <source>
        <dbReference type="SAM" id="MobiDB-lite"/>
    </source>
</evidence>
<gene>
    <name evidence="7" type="primary">cmr5</name>
    <name evidence="7" type="ORF">NX720_22960</name>
</gene>
<comment type="subcellular location">
    <subcellularLocation>
        <location evidence="1">Cytoplasm</location>
    </subcellularLocation>
</comment>
<dbReference type="Gene3D" id="1.10.520.30">
    <property type="entry name" value="AF1862-like domain"/>
    <property type="match status" value="1"/>
</dbReference>
<evidence type="ECO:0000256" key="4">
    <source>
        <dbReference type="ARBA" id="ARBA00023118"/>
    </source>
</evidence>
<dbReference type="Pfam" id="PF09701">
    <property type="entry name" value="Cas_Cmr5"/>
    <property type="match status" value="1"/>
</dbReference>
<protein>
    <recommendedName>
        <fullName evidence="5">CRISPR type III-B/RAMP module-associated protein Cmr5</fullName>
    </recommendedName>
</protein>
<reference evidence="7" key="1">
    <citation type="submission" date="2022-10" db="EMBL/GenBank/DDBJ databases">
        <title>Completed Genome Sequence of two octocoral isolated bacterium, Endozoicomonas euniceicola EF212T and Endozoicomonas gorgoniicola PS125T.</title>
        <authorList>
            <person name="Chiou Y.-J."/>
            <person name="Chen Y.-H."/>
        </authorList>
    </citation>
    <scope>NUCLEOTIDE SEQUENCE</scope>
    <source>
        <strain evidence="7">EF212</strain>
    </source>
</reference>
<accession>A0ABY6GUD7</accession>
<dbReference type="SUPFAM" id="SSF158568">
    <property type="entry name" value="AF1862-like"/>
    <property type="match status" value="1"/>
</dbReference>
<name>A0ABY6GUD7_9GAMM</name>
<evidence type="ECO:0000256" key="1">
    <source>
        <dbReference type="ARBA" id="ARBA00004496"/>
    </source>
</evidence>
<evidence type="ECO:0000256" key="2">
    <source>
        <dbReference type="ARBA" id="ARBA00006161"/>
    </source>
</evidence>
<dbReference type="NCBIfam" id="TIGR01881">
    <property type="entry name" value="cas_Cmr5"/>
    <property type="match status" value="1"/>
</dbReference>
<proteinExistence type="inferred from homology"/>
<evidence type="ECO:0000256" key="5">
    <source>
        <dbReference type="ARBA" id="ARBA00030001"/>
    </source>
</evidence>
<sequence>MSLKVKGIARRRSDKTQSSNMTDTPQTMQQKRAAFCYEKVTKIAGHEKQDAAKRFKAYANSLPAMVQMNGLGQALAFAKSKCDSEKPEGIAWQHLYDLISEWHGKNEGCYTGQDVLEGIISSDMHVYRQAQAETQALMVWVKQFARAEIKGSIDHA</sequence>
<feature type="compositionally biased region" description="Polar residues" evidence="6">
    <location>
        <begin position="16"/>
        <end position="28"/>
    </location>
</feature>
<comment type="similarity">
    <text evidence="2">Belongs to the CRISPR system Cmr5 family.</text>
</comment>
<dbReference type="CDD" id="cd09749">
    <property type="entry name" value="Cmr5_III-B"/>
    <property type="match status" value="1"/>
</dbReference>
<dbReference type="InterPro" id="IPR010160">
    <property type="entry name" value="CRISPR-assoc_prot_Cmr5"/>
</dbReference>
<keyword evidence="3" id="KW-0963">Cytoplasm</keyword>
<dbReference type="InterPro" id="IPR023101">
    <property type="entry name" value="AF1862-like_dom_sf"/>
</dbReference>
<dbReference type="RefSeq" id="WP_262597786.1">
    <property type="nucleotide sequence ID" value="NZ_CP103300.1"/>
</dbReference>
<feature type="region of interest" description="Disordered" evidence="6">
    <location>
        <begin position="1"/>
        <end position="28"/>
    </location>
</feature>
<keyword evidence="8" id="KW-1185">Reference proteome</keyword>
<evidence type="ECO:0000256" key="3">
    <source>
        <dbReference type="ARBA" id="ARBA00022490"/>
    </source>
</evidence>
<dbReference type="Proteomes" id="UP001163255">
    <property type="component" value="Chromosome"/>
</dbReference>